<accession>A0A3P7NGN5</accession>
<gene>
    <name evidence="2" type="ORF">DILT_LOCUS18658</name>
</gene>
<proteinExistence type="predicted"/>
<protein>
    <submittedName>
        <fullName evidence="2">Uncharacterized protein</fullName>
    </submittedName>
</protein>
<evidence type="ECO:0000256" key="1">
    <source>
        <dbReference type="SAM" id="MobiDB-lite"/>
    </source>
</evidence>
<reference evidence="2 3" key="1">
    <citation type="submission" date="2018-11" db="EMBL/GenBank/DDBJ databases">
        <authorList>
            <consortium name="Pathogen Informatics"/>
        </authorList>
    </citation>
    <scope>NUCLEOTIDE SEQUENCE [LARGE SCALE GENOMIC DNA]</scope>
</reference>
<dbReference type="Proteomes" id="UP000281553">
    <property type="component" value="Unassembled WGS sequence"/>
</dbReference>
<organism evidence="2 3">
    <name type="scientific">Dibothriocephalus latus</name>
    <name type="common">Fish tapeworm</name>
    <name type="synonym">Diphyllobothrium latum</name>
    <dbReference type="NCBI Taxonomy" id="60516"/>
    <lineage>
        <taxon>Eukaryota</taxon>
        <taxon>Metazoa</taxon>
        <taxon>Spiralia</taxon>
        <taxon>Lophotrochozoa</taxon>
        <taxon>Platyhelminthes</taxon>
        <taxon>Cestoda</taxon>
        <taxon>Eucestoda</taxon>
        <taxon>Diphyllobothriidea</taxon>
        <taxon>Diphyllobothriidae</taxon>
        <taxon>Dibothriocephalus</taxon>
    </lineage>
</organism>
<keyword evidence="3" id="KW-1185">Reference proteome</keyword>
<evidence type="ECO:0000313" key="3">
    <source>
        <dbReference type="Proteomes" id="UP000281553"/>
    </source>
</evidence>
<dbReference type="EMBL" id="UYRU01102788">
    <property type="protein sequence ID" value="VDN41844.1"/>
    <property type="molecule type" value="Genomic_DNA"/>
</dbReference>
<dbReference type="AlphaFoldDB" id="A0A3P7NGN5"/>
<feature type="region of interest" description="Disordered" evidence="1">
    <location>
        <begin position="1"/>
        <end position="33"/>
    </location>
</feature>
<evidence type="ECO:0000313" key="2">
    <source>
        <dbReference type="EMBL" id="VDN41844.1"/>
    </source>
</evidence>
<name>A0A3P7NGN5_DIBLA</name>
<sequence>MASHSRRPPITLMEANPNDPTDLMGPLNSPSSGRCADIQAALATKRATNARKIRHKVPRTGDTLESHIGPGIYSY</sequence>